<accession>A0A9P6LHY9</accession>
<gene>
    <name evidence="5" type="ORF">CkaCkLH20_05640</name>
</gene>
<proteinExistence type="inferred from homology"/>
<dbReference type="GeneID" id="62161432"/>
<dbReference type="AlphaFoldDB" id="A0A9P6LHY9"/>
<dbReference type="PANTHER" id="PTHR23132:SF23">
    <property type="entry name" value="D-ALANINE--D-ALANINE LIGASE B"/>
    <property type="match status" value="1"/>
</dbReference>
<evidence type="ECO:0000313" key="6">
    <source>
        <dbReference type="Proteomes" id="UP000781932"/>
    </source>
</evidence>
<name>A0A9P6LHY9_9PEZI</name>
<dbReference type="Proteomes" id="UP000781932">
    <property type="component" value="Unassembled WGS sequence"/>
</dbReference>
<comment type="caution">
    <text evidence="5">The sequence shown here is derived from an EMBL/GenBank/DDBJ whole genome shotgun (WGS) entry which is preliminary data.</text>
</comment>
<dbReference type="Gene3D" id="3.30.470.20">
    <property type="entry name" value="ATP-grasp fold, B domain"/>
    <property type="match status" value="1"/>
</dbReference>
<dbReference type="Pfam" id="PF07478">
    <property type="entry name" value="Dala_Dala_lig_C"/>
    <property type="match status" value="1"/>
</dbReference>
<keyword evidence="2" id="KW-0436">Ligase</keyword>
<feature type="domain" description="ATP-grasp" evidence="4">
    <location>
        <begin position="172"/>
        <end position="383"/>
    </location>
</feature>
<dbReference type="PROSITE" id="PS50975">
    <property type="entry name" value="ATP_GRASP"/>
    <property type="match status" value="1"/>
</dbReference>
<dbReference type="PANTHER" id="PTHR23132">
    <property type="entry name" value="D-ALANINE--D-ALANINE LIGASE"/>
    <property type="match status" value="1"/>
</dbReference>
<protein>
    <submittedName>
        <fullName evidence="5">Phosphoribosylglycinamide synthetase</fullName>
    </submittedName>
</protein>
<organism evidence="5 6">
    <name type="scientific">Colletotrichum karsti</name>
    <dbReference type="NCBI Taxonomy" id="1095194"/>
    <lineage>
        <taxon>Eukaryota</taxon>
        <taxon>Fungi</taxon>
        <taxon>Dikarya</taxon>
        <taxon>Ascomycota</taxon>
        <taxon>Pezizomycotina</taxon>
        <taxon>Sordariomycetes</taxon>
        <taxon>Hypocreomycetidae</taxon>
        <taxon>Glomerellales</taxon>
        <taxon>Glomerellaceae</taxon>
        <taxon>Colletotrichum</taxon>
        <taxon>Colletotrichum boninense species complex</taxon>
    </lineage>
</organism>
<keyword evidence="6" id="KW-1185">Reference proteome</keyword>
<dbReference type="EMBL" id="JAATWM020000016">
    <property type="protein sequence ID" value="KAF9876794.1"/>
    <property type="molecule type" value="Genomic_DNA"/>
</dbReference>
<keyword evidence="3" id="KW-0067">ATP-binding</keyword>
<dbReference type="Gene3D" id="3.30.1490.20">
    <property type="entry name" value="ATP-grasp fold, A domain"/>
    <property type="match status" value="1"/>
</dbReference>
<dbReference type="OrthoDB" id="422362at2759"/>
<dbReference type="GO" id="GO:0005524">
    <property type="term" value="F:ATP binding"/>
    <property type="evidence" value="ECO:0007669"/>
    <property type="project" value="UniProtKB-UniRule"/>
</dbReference>
<dbReference type="SUPFAM" id="SSF56059">
    <property type="entry name" value="Glutathione synthetase ATP-binding domain-like"/>
    <property type="match status" value="1"/>
</dbReference>
<evidence type="ECO:0000256" key="1">
    <source>
        <dbReference type="ARBA" id="ARBA00010871"/>
    </source>
</evidence>
<reference evidence="5" key="2">
    <citation type="submission" date="2020-11" db="EMBL/GenBank/DDBJ databases">
        <title>Whole genome sequencing of Colletotrichum sp.</title>
        <authorList>
            <person name="Li H."/>
        </authorList>
    </citation>
    <scope>NUCLEOTIDE SEQUENCE</scope>
    <source>
        <strain evidence="5">CkLH20</strain>
    </source>
</reference>
<dbReference type="InterPro" id="IPR013815">
    <property type="entry name" value="ATP_grasp_subdomain_1"/>
</dbReference>
<sequence>MHQFARVVRRATSSSPLVSTLHLVHCRIGRRHAQAFSSSISAQQQPKVAVLYQEIDPPVIAGNVKPKKPGGYKDSGADIAYNLSLSQNVDVLSPESKPDPVKDADWCFPDNEEGILHAIERGATHLWANTILFASHPLQTSREIGKYENRLRVVGQGPVIVEKYDDKDFVNTLLRQEGPFTMPKAWTIHADRDTPQYSAYPYPVVAKPARGRGSHGVKVCQDEVELAAHIKLLTSEGTNAIIVEEFLAGEEATVTVMPPTSDKGYWSLPVVTRFNHQDGIAPYNGTVAVTANSKAVIGSEDPAYSDVARECELAAKLLGTTAPIRIDVRRFRAQSKFALFDVNMKPNMTGPGRPGRDEQASLTLLAAAALGWDYKELLRQILGTSYTLEALRKLEPRL</sequence>
<evidence type="ECO:0000256" key="2">
    <source>
        <dbReference type="ARBA" id="ARBA00022598"/>
    </source>
</evidence>
<reference evidence="5" key="1">
    <citation type="submission" date="2020-03" db="EMBL/GenBank/DDBJ databases">
        <authorList>
            <person name="He L."/>
        </authorList>
    </citation>
    <scope>NUCLEOTIDE SEQUENCE</scope>
    <source>
        <strain evidence="5">CkLH20</strain>
    </source>
</reference>
<dbReference type="InterPro" id="IPR011095">
    <property type="entry name" value="Dala_Dala_lig_C"/>
</dbReference>
<evidence type="ECO:0000256" key="3">
    <source>
        <dbReference type="PROSITE-ProRule" id="PRU00409"/>
    </source>
</evidence>
<evidence type="ECO:0000313" key="5">
    <source>
        <dbReference type="EMBL" id="KAF9876794.1"/>
    </source>
</evidence>
<keyword evidence="3" id="KW-0547">Nucleotide-binding</keyword>
<comment type="similarity">
    <text evidence="1">Belongs to the D-alanine--D-alanine ligase family.</text>
</comment>
<dbReference type="GO" id="GO:0008716">
    <property type="term" value="F:D-alanine-D-alanine ligase activity"/>
    <property type="evidence" value="ECO:0007669"/>
    <property type="project" value="InterPro"/>
</dbReference>
<dbReference type="InterPro" id="IPR011761">
    <property type="entry name" value="ATP-grasp"/>
</dbReference>
<dbReference type="RefSeq" id="XP_038746255.1">
    <property type="nucleotide sequence ID" value="XM_038888358.1"/>
</dbReference>
<dbReference type="GO" id="GO:0046872">
    <property type="term" value="F:metal ion binding"/>
    <property type="evidence" value="ECO:0007669"/>
    <property type="project" value="InterPro"/>
</dbReference>
<evidence type="ECO:0000259" key="4">
    <source>
        <dbReference type="PROSITE" id="PS50975"/>
    </source>
</evidence>